<evidence type="ECO:0000256" key="11">
    <source>
        <dbReference type="PIRSR" id="PIRSR605959-1"/>
    </source>
</evidence>
<evidence type="ECO:0000256" key="8">
    <source>
        <dbReference type="ARBA" id="ARBA00022842"/>
    </source>
</evidence>
<dbReference type="SUPFAM" id="SSF56529">
    <property type="entry name" value="FAH"/>
    <property type="match status" value="1"/>
</dbReference>
<dbReference type="GO" id="GO:0046872">
    <property type="term" value="F:metal ion binding"/>
    <property type="evidence" value="ECO:0007669"/>
    <property type="project" value="UniProtKB-KW"/>
</dbReference>
<accession>A0AAW8ECE0</accession>
<evidence type="ECO:0000256" key="6">
    <source>
        <dbReference type="ARBA" id="ARBA00022801"/>
    </source>
</evidence>
<feature type="binding site" evidence="13">
    <location>
        <position position="126"/>
    </location>
    <ligand>
        <name>Ca(2+)</name>
        <dbReference type="ChEBI" id="CHEBI:29108"/>
    </ligand>
</feature>
<sequence>MSTTALNATHDPKLRSWVASANQAGCDFPIQNLPFGRFRTAGSSEAFRIGVAIGDQVLDLKAAGLVDSDDMNALMNASVKERQALRAAISAGLAEGSSQQAAWAKALLPQAKAEMTVPCRIGDYTDFYTGIHHATTIGKLFRPDQPLMPNYKWVPIGYHGRASSIGVSGQVFKRPQGQTKAPDAAEPGFGPSKRLDYELELGFFVGRGNALGEPIAIAEAEDHLFGVALLNDWSARDIQAWEYQPLGPFLSKNFASTLSPWIVTMEALAPFRARFERPAGDPQPLAYLDAPSNRESGALDITLEVLLQTAKMRAEGLAPARLTRGNTTEAAYWTAAQLVAHHTVNGCNLQPGDLLGSGTLSGPQPDEAGSLIELTQGGKQPITLPNGEKRTFLEDGDTLVIRGYCERAGAVRIGLGEVSGTVVA</sequence>
<comment type="cofactor">
    <cofactor evidence="2 13">
        <name>Mg(2+)</name>
        <dbReference type="ChEBI" id="CHEBI:18420"/>
    </cofactor>
</comment>
<feature type="binding site" evidence="13">
    <location>
        <position position="200"/>
    </location>
    <ligand>
        <name>Ca(2+)</name>
        <dbReference type="ChEBI" id="CHEBI:29108"/>
    </ligand>
</feature>
<evidence type="ECO:0000256" key="13">
    <source>
        <dbReference type="PIRSR" id="PIRSR605959-3"/>
    </source>
</evidence>
<dbReference type="Proteomes" id="UP001224845">
    <property type="component" value="Unassembled WGS sequence"/>
</dbReference>
<keyword evidence="9" id="KW-0828">Tyrosine catabolism</keyword>
<evidence type="ECO:0000259" key="14">
    <source>
        <dbReference type="Pfam" id="PF01557"/>
    </source>
</evidence>
<evidence type="ECO:0000256" key="4">
    <source>
        <dbReference type="ARBA" id="ARBA00012094"/>
    </source>
</evidence>
<comment type="caution">
    <text evidence="16">The sequence shown here is derived from an EMBL/GenBank/DDBJ whole genome shotgun (WGS) entry which is preliminary data.</text>
</comment>
<feature type="binding site" evidence="13">
    <location>
        <position position="232"/>
    </location>
    <ligand>
        <name>Mg(2+)</name>
        <dbReference type="ChEBI" id="CHEBI:18420"/>
    </ligand>
</feature>
<evidence type="ECO:0000256" key="7">
    <source>
        <dbReference type="ARBA" id="ARBA00022837"/>
    </source>
</evidence>
<feature type="binding site" evidence="13">
    <location>
        <position position="198"/>
    </location>
    <ligand>
        <name>Ca(2+)</name>
        <dbReference type="ChEBI" id="CHEBI:29108"/>
    </ligand>
</feature>
<protein>
    <recommendedName>
        <fullName evidence="4">fumarylacetoacetase</fullName>
        <ecNumber evidence="4">3.7.1.2</ecNumber>
    </recommendedName>
</protein>
<reference evidence="16" key="1">
    <citation type="submission" date="2023-07" db="EMBL/GenBank/DDBJ databases">
        <title>Sorghum-associated microbial communities from plants grown in Nebraska, USA.</title>
        <authorList>
            <person name="Schachtman D."/>
        </authorList>
    </citation>
    <scope>NUCLEOTIDE SEQUENCE</scope>
    <source>
        <strain evidence="16">DS3315</strain>
    </source>
</reference>
<feature type="binding site" evidence="12">
    <location>
        <position position="359"/>
    </location>
    <ligand>
        <name>substrate</name>
    </ligand>
</feature>
<dbReference type="Gene3D" id="3.90.850.10">
    <property type="entry name" value="Fumarylacetoacetase-like, C-terminal domain"/>
    <property type="match status" value="1"/>
</dbReference>
<feature type="active site" description="Proton acceptor" evidence="11">
    <location>
        <position position="133"/>
    </location>
</feature>
<dbReference type="PANTHER" id="PTHR43069">
    <property type="entry name" value="FUMARYLACETOACETASE"/>
    <property type="match status" value="1"/>
</dbReference>
<evidence type="ECO:0000259" key="15">
    <source>
        <dbReference type="Pfam" id="PF09298"/>
    </source>
</evidence>
<evidence type="ECO:0000256" key="12">
    <source>
        <dbReference type="PIRSR" id="PIRSR605959-2"/>
    </source>
</evidence>
<dbReference type="InterPro" id="IPR036663">
    <property type="entry name" value="Fumarylacetoacetase_C_sf"/>
</dbReference>
<feature type="binding site" evidence="13">
    <location>
        <position position="232"/>
    </location>
    <ligand>
        <name>Ca(2+)</name>
        <dbReference type="ChEBI" id="CHEBI:29108"/>
    </ligand>
</feature>
<evidence type="ECO:0000256" key="9">
    <source>
        <dbReference type="ARBA" id="ARBA00022878"/>
    </source>
</evidence>
<dbReference type="GO" id="GO:1902000">
    <property type="term" value="P:homogentisate catabolic process"/>
    <property type="evidence" value="ECO:0007669"/>
    <property type="project" value="TreeGrafter"/>
</dbReference>
<comment type="cofactor">
    <cofactor evidence="1 13">
        <name>Ca(2+)</name>
        <dbReference type="ChEBI" id="CHEBI:29108"/>
    </cofactor>
</comment>
<evidence type="ECO:0000256" key="5">
    <source>
        <dbReference type="ARBA" id="ARBA00022723"/>
    </source>
</evidence>
<dbReference type="AlphaFoldDB" id="A0AAW8ECE0"/>
<dbReference type="GO" id="GO:0004334">
    <property type="term" value="F:fumarylacetoacetase activity"/>
    <property type="evidence" value="ECO:0007669"/>
    <property type="project" value="UniProtKB-EC"/>
</dbReference>
<organism evidence="16 17">
    <name type="scientific">Variovorax paradoxus</name>
    <dbReference type="NCBI Taxonomy" id="34073"/>
    <lineage>
        <taxon>Bacteria</taxon>
        <taxon>Pseudomonadati</taxon>
        <taxon>Pseudomonadota</taxon>
        <taxon>Betaproteobacteria</taxon>
        <taxon>Burkholderiales</taxon>
        <taxon>Comamonadaceae</taxon>
        <taxon>Variovorax</taxon>
    </lineage>
</organism>
<evidence type="ECO:0000256" key="3">
    <source>
        <dbReference type="ARBA" id="ARBA00004782"/>
    </source>
</evidence>
<feature type="domain" description="Fumarylacetoacetase-like C-terminal" evidence="14">
    <location>
        <begin position="152"/>
        <end position="422"/>
    </location>
</feature>
<dbReference type="EMBL" id="JAUSRV010000003">
    <property type="protein sequence ID" value="MDP9970180.1"/>
    <property type="molecule type" value="Genomic_DNA"/>
</dbReference>
<feature type="binding site" evidence="12">
    <location>
        <position position="243"/>
    </location>
    <ligand>
        <name>substrate</name>
    </ligand>
</feature>
<name>A0AAW8ECE0_VARPD</name>
<feature type="binding site" evidence="12">
    <location>
        <position position="239"/>
    </location>
    <ligand>
        <name>substrate</name>
    </ligand>
</feature>
<dbReference type="Pfam" id="PF01557">
    <property type="entry name" value="FAA_hydrolase"/>
    <property type="match status" value="1"/>
</dbReference>
<evidence type="ECO:0000256" key="2">
    <source>
        <dbReference type="ARBA" id="ARBA00001946"/>
    </source>
</evidence>
<keyword evidence="8 13" id="KW-0460">Magnesium</keyword>
<dbReference type="PANTHER" id="PTHR43069:SF2">
    <property type="entry name" value="FUMARYLACETOACETASE"/>
    <property type="match status" value="1"/>
</dbReference>
<keyword evidence="7 13" id="KW-0106">Calcium</keyword>
<dbReference type="GO" id="GO:0006559">
    <property type="term" value="P:L-phenylalanine catabolic process"/>
    <property type="evidence" value="ECO:0007669"/>
    <property type="project" value="UniProtKB-KW"/>
</dbReference>
<evidence type="ECO:0000256" key="1">
    <source>
        <dbReference type="ARBA" id="ARBA00001913"/>
    </source>
</evidence>
<evidence type="ECO:0000313" key="16">
    <source>
        <dbReference type="EMBL" id="MDP9970180.1"/>
    </source>
</evidence>
<dbReference type="InterPro" id="IPR036462">
    <property type="entry name" value="Fumarylacetoacetase_N_sf"/>
</dbReference>
<keyword evidence="10" id="KW-0585">Phenylalanine catabolism</keyword>
<dbReference type="RefSeq" id="WP_012745450.1">
    <property type="nucleotide sequence ID" value="NZ_CAXUQQ020000001.1"/>
</dbReference>
<proteinExistence type="predicted"/>
<dbReference type="InterPro" id="IPR005959">
    <property type="entry name" value="Fumarylacetoacetase"/>
</dbReference>
<feature type="domain" description="Fumarylacetoacetase N-terminal" evidence="15">
    <location>
        <begin position="31"/>
        <end position="118"/>
    </location>
</feature>
<dbReference type="InterPro" id="IPR011234">
    <property type="entry name" value="Fumarylacetoacetase-like_C"/>
</dbReference>
<dbReference type="Pfam" id="PF09298">
    <property type="entry name" value="FAA_hydrolase_N"/>
    <property type="match status" value="1"/>
</dbReference>
<evidence type="ECO:0000313" key="17">
    <source>
        <dbReference type="Proteomes" id="UP001224845"/>
    </source>
</evidence>
<dbReference type="SUPFAM" id="SSF63433">
    <property type="entry name" value="Fumarylacetoacetate hydrolase, FAH, N-terminal domain"/>
    <property type="match status" value="1"/>
</dbReference>
<keyword evidence="5 13" id="KW-0479">Metal-binding</keyword>
<feature type="binding site" evidence="13">
    <location>
        <position position="252"/>
    </location>
    <ligand>
        <name>Mg(2+)</name>
        <dbReference type="ChEBI" id="CHEBI:18420"/>
    </ligand>
</feature>
<dbReference type="EC" id="3.7.1.2" evidence="4"/>
<dbReference type="InterPro" id="IPR015377">
    <property type="entry name" value="Fumarylacetoacetase_N"/>
</dbReference>
<feature type="binding site" evidence="13">
    <location>
        <position position="256"/>
    </location>
    <ligand>
        <name>Mg(2+)</name>
        <dbReference type="ChEBI" id="CHEBI:18420"/>
    </ligand>
</feature>
<dbReference type="NCBIfam" id="TIGR01266">
    <property type="entry name" value="fum_ac_acetase"/>
    <property type="match status" value="1"/>
</dbReference>
<comment type="pathway">
    <text evidence="3">Amino-acid degradation; L-phenylalanine degradation; acetoacetate and fumarate from L-phenylalanine: step 6/6.</text>
</comment>
<keyword evidence="6 16" id="KW-0378">Hydrolase</keyword>
<gene>
    <name evidence="16" type="ORF">J2W39_001410</name>
</gene>
<dbReference type="Gene3D" id="2.30.30.230">
    <property type="entry name" value="Fumarylacetoacetase, N-terminal domain"/>
    <property type="match status" value="1"/>
</dbReference>
<dbReference type="GO" id="GO:0006572">
    <property type="term" value="P:L-tyrosine catabolic process"/>
    <property type="evidence" value="ECO:0007669"/>
    <property type="project" value="UniProtKB-KW"/>
</dbReference>
<feature type="binding site" evidence="12">
    <location>
        <position position="142"/>
    </location>
    <ligand>
        <name>substrate</name>
    </ligand>
</feature>
<feature type="binding site" evidence="12">
    <location>
        <position position="128"/>
    </location>
    <ligand>
        <name>substrate</name>
    </ligand>
</feature>
<evidence type="ECO:0000256" key="10">
    <source>
        <dbReference type="ARBA" id="ARBA00023232"/>
    </source>
</evidence>